<reference evidence="1 2" key="1">
    <citation type="submission" date="2022-10" db="EMBL/GenBank/DDBJ databases">
        <title>Defluviimonas sp. nov., isolated from ocean surface sediments.</title>
        <authorList>
            <person name="He W."/>
            <person name="Wang L."/>
            <person name="Zhang D.-F."/>
        </authorList>
    </citation>
    <scope>NUCLEOTIDE SEQUENCE [LARGE SCALE GENOMIC DNA]</scope>
    <source>
        <strain evidence="1 2">WL0024</strain>
    </source>
</reference>
<name>A0ABT2X4B5_9RHOB</name>
<dbReference type="RefSeq" id="WP_263336541.1">
    <property type="nucleotide sequence ID" value="NZ_JAOVQO010000010.1"/>
</dbReference>
<comment type="caution">
    <text evidence="1">The sequence shown here is derived from an EMBL/GenBank/DDBJ whole genome shotgun (WGS) entry which is preliminary data.</text>
</comment>
<evidence type="ECO:0000313" key="1">
    <source>
        <dbReference type="EMBL" id="MCU9848786.1"/>
    </source>
</evidence>
<evidence type="ECO:0008006" key="3">
    <source>
        <dbReference type="Google" id="ProtNLM"/>
    </source>
</evidence>
<gene>
    <name evidence="1" type="ORF">OEZ60_12305</name>
</gene>
<proteinExistence type="predicted"/>
<protein>
    <recommendedName>
        <fullName evidence="3">LysR substrate binding domain-containing protein</fullName>
    </recommendedName>
</protein>
<evidence type="ECO:0000313" key="2">
    <source>
        <dbReference type="Proteomes" id="UP001209535"/>
    </source>
</evidence>
<accession>A0ABT2X4B5</accession>
<dbReference type="EMBL" id="JAOVQO010000010">
    <property type="protein sequence ID" value="MCU9848786.1"/>
    <property type="molecule type" value="Genomic_DNA"/>
</dbReference>
<sequence>MRLLLDHVTVEQPVHAVFLHRTHVPSKVRVIVDYLVDHFARLGRGGACARTIFAAIQAVRGIMAANREGGAS</sequence>
<keyword evidence="2" id="KW-1185">Reference proteome</keyword>
<dbReference type="Proteomes" id="UP001209535">
    <property type="component" value="Unassembled WGS sequence"/>
</dbReference>
<organism evidence="1 2">
    <name type="scientific">Albidovulum salinarum</name>
    <dbReference type="NCBI Taxonomy" id="2984153"/>
    <lineage>
        <taxon>Bacteria</taxon>
        <taxon>Pseudomonadati</taxon>
        <taxon>Pseudomonadota</taxon>
        <taxon>Alphaproteobacteria</taxon>
        <taxon>Rhodobacterales</taxon>
        <taxon>Paracoccaceae</taxon>
        <taxon>Albidovulum</taxon>
    </lineage>
</organism>